<comment type="caution">
    <text evidence="1">The sequence shown here is derived from an EMBL/GenBank/DDBJ whole genome shotgun (WGS) entry which is preliminary data.</text>
</comment>
<dbReference type="SUPFAM" id="SSF56815">
    <property type="entry name" value="Sec1/munc18-like (SM) proteins"/>
    <property type="match status" value="1"/>
</dbReference>
<dbReference type="EMBL" id="JAPFFF010000006">
    <property type="protein sequence ID" value="KAK8887581.1"/>
    <property type="molecule type" value="Genomic_DNA"/>
</dbReference>
<dbReference type="Gene3D" id="3.40.50.1910">
    <property type="match status" value="1"/>
</dbReference>
<gene>
    <name evidence="1" type="ORF">M9Y10_038631</name>
</gene>
<protein>
    <recommendedName>
        <fullName evidence="3">Sec1 family protein</fullName>
    </recommendedName>
</protein>
<sequence>MTINRQSDYSLRFNDVAGTALLNLREQYPNVYFYFFENDYWLYFFDISQQYTSDIKCLPIDQNIEIKERKSGEKPDIYLAPEDTILYIGRPSKLLALCKMPLISSRPNPVIFVSIPILSHSLKFNVWKMPINFKAFTSLCFPFIPYKHFLKISVGSFKEIFLHAPLYQSKALKTVLASLAYIFGHFSRVYAVGSFSSDISKGFLDICHNSDIPPGRNILILFDRAIDLQSLMNVDDSYIGILEELGLWNEYESRINERKLANILRISRYSVGKLPISTENDPLFAKIKLLTLSEASRTVGFTDFKNTTTENLIQDHTQVLNALYKRLMEEYFLDLVIKIQKNQVDAKKFGRCVPLLDLHDEEDFKRRGMCLSYRMLSSLHYAQNKDATKSIARLLSAKYGITSFSKWNQIDEIAVTNEKIAPPQKIADITRSITFIEALFGLILTDEWKRPKFPYKDSYLSTMNYLPNGKFRWFVGIIGGMTSVELSILKKIAEICRPNDEFIFMSTELLSPHEFMDNVFM</sequence>
<dbReference type="InterPro" id="IPR027482">
    <property type="entry name" value="Sec1-like_dom2"/>
</dbReference>
<evidence type="ECO:0008006" key="3">
    <source>
        <dbReference type="Google" id="ProtNLM"/>
    </source>
</evidence>
<dbReference type="InterPro" id="IPR036045">
    <property type="entry name" value="Sec1-like_sf"/>
</dbReference>
<dbReference type="Proteomes" id="UP001470230">
    <property type="component" value="Unassembled WGS sequence"/>
</dbReference>
<organism evidence="1 2">
    <name type="scientific">Tritrichomonas musculus</name>
    <dbReference type="NCBI Taxonomy" id="1915356"/>
    <lineage>
        <taxon>Eukaryota</taxon>
        <taxon>Metamonada</taxon>
        <taxon>Parabasalia</taxon>
        <taxon>Tritrichomonadida</taxon>
        <taxon>Tritrichomonadidae</taxon>
        <taxon>Tritrichomonas</taxon>
    </lineage>
</organism>
<name>A0ABR2K9K0_9EUKA</name>
<accession>A0ABR2K9K0</accession>
<keyword evidence="2" id="KW-1185">Reference proteome</keyword>
<evidence type="ECO:0000313" key="1">
    <source>
        <dbReference type="EMBL" id="KAK8887581.1"/>
    </source>
</evidence>
<proteinExistence type="predicted"/>
<reference evidence="1 2" key="1">
    <citation type="submission" date="2024-04" db="EMBL/GenBank/DDBJ databases">
        <title>Tritrichomonas musculus Genome.</title>
        <authorList>
            <person name="Alves-Ferreira E."/>
            <person name="Grigg M."/>
            <person name="Lorenzi H."/>
            <person name="Galac M."/>
        </authorList>
    </citation>
    <scope>NUCLEOTIDE SEQUENCE [LARGE SCALE GENOMIC DNA]</scope>
    <source>
        <strain evidence="1 2">EAF2021</strain>
    </source>
</reference>
<evidence type="ECO:0000313" key="2">
    <source>
        <dbReference type="Proteomes" id="UP001470230"/>
    </source>
</evidence>